<dbReference type="InterPro" id="IPR041205">
    <property type="entry name" value="ScsC_N"/>
</dbReference>
<keyword evidence="4" id="KW-1185">Reference proteome</keyword>
<feature type="domain" description="Copper resistance protein ScsC N-terminal" evidence="2">
    <location>
        <begin position="28"/>
        <end position="52"/>
    </location>
</feature>
<evidence type="ECO:0000256" key="1">
    <source>
        <dbReference type="SAM" id="SignalP"/>
    </source>
</evidence>
<dbReference type="SUPFAM" id="SSF52833">
    <property type="entry name" value="Thioredoxin-like"/>
    <property type="match status" value="1"/>
</dbReference>
<reference evidence="3 4" key="1">
    <citation type="submission" date="2024-06" db="EMBL/GenBank/DDBJ databases">
        <title>Genome of Rhodovulum iodosum, a marine photoferrotroph.</title>
        <authorList>
            <person name="Bianchini G."/>
            <person name="Nikeleit V."/>
            <person name="Kappler A."/>
            <person name="Bryce C."/>
            <person name="Sanchez-Baracaldo P."/>
        </authorList>
    </citation>
    <scope>NUCLEOTIDE SEQUENCE [LARGE SCALE GENOMIC DNA]</scope>
    <source>
        <strain evidence="3 4">UT/N1</strain>
    </source>
</reference>
<gene>
    <name evidence="3" type="ORF">Ga0609869_003540</name>
</gene>
<organism evidence="3 4">
    <name type="scientific">Rhodovulum iodosum</name>
    <dbReference type="NCBI Taxonomy" id="68291"/>
    <lineage>
        <taxon>Bacteria</taxon>
        <taxon>Pseudomonadati</taxon>
        <taxon>Pseudomonadota</taxon>
        <taxon>Alphaproteobacteria</taxon>
        <taxon>Rhodobacterales</taxon>
        <taxon>Paracoccaceae</taxon>
        <taxon>Rhodovulum</taxon>
    </lineage>
</organism>
<dbReference type="Gene3D" id="3.40.30.10">
    <property type="entry name" value="Glutaredoxin"/>
    <property type="match status" value="1"/>
</dbReference>
<name>A0ABV3XXU4_9RHOB</name>
<keyword evidence="1" id="KW-0732">Signal</keyword>
<comment type="caution">
    <text evidence="3">The sequence shown here is derived from an EMBL/GenBank/DDBJ whole genome shotgun (WGS) entry which is preliminary data.</text>
</comment>
<accession>A0ABV3XXU4</accession>
<evidence type="ECO:0000259" key="2">
    <source>
        <dbReference type="Pfam" id="PF18312"/>
    </source>
</evidence>
<protein>
    <submittedName>
        <fullName evidence="3">Protein-disulfide isomerase</fullName>
    </submittedName>
</protein>
<dbReference type="GO" id="GO:0016853">
    <property type="term" value="F:isomerase activity"/>
    <property type="evidence" value="ECO:0007669"/>
    <property type="project" value="UniProtKB-KW"/>
</dbReference>
<evidence type="ECO:0000313" key="4">
    <source>
        <dbReference type="Proteomes" id="UP001560019"/>
    </source>
</evidence>
<feature type="signal peptide" evidence="1">
    <location>
        <begin position="1"/>
        <end position="18"/>
    </location>
</feature>
<dbReference type="EMBL" id="JBEHHI010000004">
    <property type="protein sequence ID" value="MEX5730187.1"/>
    <property type="molecule type" value="Genomic_DNA"/>
</dbReference>
<sequence>MRRALALSLALAGAPAGAVDLTALTGPERAAFRAELRAYLLDHPEVIEEALSAGAGERRRYEEKVTDDLALLESNAEALFDAKGDWTGGNAEGDMPLTAFVGYGCTTCAAAMSGLDALTAEDPGLKVIVKDIGPEGDDAAARFAQAVLSLAGPDAYRRAQAALFDAPAHDAAHLAGIAERLGLDPSALGARMDAPETRAKIARTRALADRLDLGPPPAYVLPRTMVRGDVPPVALSRIIAAMRAKR</sequence>
<proteinExistence type="predicted"/>
<feature type="chain" id="PRO_5046632878" evidence="1">
    <location>
        <begin position="19"/>
        <end position="246"/>
    </location>
</feature>
<evidence type="ECO:0000313" key="3">
    <source>
        <dbReference type="EMBL" id="MEX5730187.1"/>
    </source>
</evidence>
<dbReference type="InterPro" id="IPR036249">
    <property type="entry name" value="Thioredoxin-like_sf"/>
</dbReference>
<keyword evidence="3" id="KW-0413">Isomerase</keyword>
<dbReference type="Pfam" id="PF18312">
    <property type="entry name" value="ScsC_N"/>
    <property type="match status" value="1"/>
</dbReference>
<dbReference type="RefSeq" id="WP_125403354.1">
    <property type="nucleotide sequence ID" value="NZ_JBEHHI010000004.1"/>
</dbReference>
<dbReference type="Proteomes" id="UP001560019">
    <property type="component" value="Unassembled WGS sequence"/>
</dbReference>